<reference evidence="2 3" key="1">
    <citation type="submission" date="2020-08" db="EMBL/GenBank/DDBJ databases">
        <title>Genomic Encyclopedia of Type Strains, Phase IV (KMG-IV): sequencing the most valuable type-strain genomes for metagenomic binning, comparative biology and taxonomic classification.</title>
        <authorList>
            <person name="Goeker M."/>
        </authorList>
    </citation>
    <scope>NUCLEOTIDE SEQUENCE [LARGE SCALE GENOMIC DNA]</scope>
    <source>
        <strain evidence="2 3">YIM 65646</strain>
    </source>
</reference>
<proteinExistence type="predicted"/>
<dbReference type="AlphaFoldDB" id="A0A841FXI6"/>
<evidence type="ECO:0000313" key="2">
    <source>
        <dbReference type="EMBL" id="MBB6038448.1"/>
    </source>
</evidence>
<dbReference type="InterPro" id="IPR039519">
    <property type="entry name" value="YokE-like_PH"/>
</dbReference>
<feature type="domain" description="YokE-like PH" evidence="1">
    <location>
        <begin position="34"/>
        <end position="117"/>
    </location>
</feature>
<dbReference type="Pfam" id="PF14470">
    <property type="entry name" value="bPH_3"/>
    <property type="match status" value="1"/>
</dbReference>
<comment type="caution">
    <text evidence="2">The sequence shown here is derived from an EMBL/GenBank/DDBJ whole genome shotgun (WGS) entry which is preliminary data.</text>
</comment>
<gene>
    <name evidence="2" type="ORF">HNR73_006331</name>
</gene>
<organism evidence="2 3">
    <name type="scientific">Phytomonospora endophytica</name>
    <dbReference type="NCBI Taxonomy" id="714109"/>
    <lineage>
        <taxon>Bacteria</taxon>
        <taxon>Bacillati</taxon>
        <taxon>Actinomycetota</taxon>
        <taxon>Actinomycetes</taxon>
        <taxon>Micromonosporales</taxon>
        <taxon>Micromonosporaceae</taxon>
        <taxon>Phytomonospora</taxon>
    </lineage>
</organism>
<dbReference type="RefSeq" id="WP_184791236.1">
    <property type="nucleotide sequence ID" value="NZ_BONT01000010.1"/>
</dbReference>
<protein>
    <recommendedName>
        <fullName evidence="1">YokE-like PH domain-containing protein</fullName>
    </recommendedName>
</protein>
<evidence type="ECO:0000259" key="1">
    <source>
        <dbReference type="Pfam" id="PF14470"/>
    </source>
</evidence>
<sequence>MHTDDPRPDTAAAAEELASAPASGLLAALDRHVRDDELVVCLAPGETAAGKGLLALTNERLLFTTPGGVDVIPLDRVTAVAWKGLLVGVVSIAQGANATTVKAVPKTDGQRFAEAARAAIGA</sequence>
<dbReference type="Proteomes" id="UP000548476">
    <property type="component" value="Unassembled WGS sequence"/>
</dbReference>
<accession>A0A841FXI6</accession>
<evidence type="ECO:0000313" key="3">
    <source>
        <dbReference type="Proteomes" id="UP000548476"/>
    </source>
</evidence>
<dbReference type="EMBL" id="JACHGT010000016">
    <property type="protein sequence ID" value="MBB6038448.1"/>
    <property type="molecule type" value="Genomic_DNA"/>
</dbReference>
<keyword evidence="3" id="KW-1185">Reference proteome</keyword>
<name>A0A841FXI6_9ACTN</name>